<evidence type="ECO:0000259" key="4">
    <source>
        <dbReference type="PROSITE" id="PS50977"/>
    </source>
</evidence>
<proteinExistence type="predicted"/>
<reference evidence="5" key="1">
    <citation type="journal article" date="2014" name="Int. J. Syst. Evol. Microbiol.">
        <title>Complete genome sequence of Corynebacterium casei LMG S-19264T (=DSM 44701T), isolated from a smear-ripened cheese.</title>
        <authorList>
            <consortium name="US DOE Joint Genome Institute (JGI-PGF)"/>
            <person name="Walter F."/>
            <person name="Albersmeier A."/>
            <person name="Kalinowski J."/>
            <person name="Ruckert C."/>
        </authorList>
    </citation>
    <scope>NUCLEOTIDE SEQUENCE</scope>
    <source>
        <strain evidence="5">CGMCC 1.12754</strain>
    </source>
</reference>
<keyword evidence="6" id="KW-1185">Reference proteome</keyword>
<dbReference type="InterPro" id="IPR009057">
    <property type="entry name" value="Homeodomain-like_sf"/>
</dbReference>
<evidence type="ECO:0000256" key="2">
    <source>
        <dbReference type="ARBA" id="ARBA00023125"/>
    </source>
</evidence>
<dbReference type="Pfam" id="PF14278">
    <property type="entry name" value="TetR_C_8"/>
    <property type="match status" value="1"/>
</dbReference>
<organism evidence="5 6">
    <name type="scientific">Virgibacillus oceani</name>
    <dbReference type="NCBI Taxonomy" id="1479511"/>
    <lineage>
        <taxon>Bacteria</taxon>
        <taxon>Bacillati</taxon>
        <taxon>Bacillota</taxon>
        <taxon>Bacilli</taxon>
        <taxon>Bacillales</taxon>
        <taxon>Bacillaceae</taxon>
        <taxon>Virgibacillus</taxon>
    </lineage>
</organism>
<dbReference type="PANTHER" id="PTHR43479:SF23">
    <property type="entry name" value="HTH TETR-TYPE DOMAIN-CONTAINING PROTEIN"/>
    <property type="match status" value="1"/>
</dbReference>
<dbReference type="PANTHER" id="PTHR43479">
    <property type="entry name" value="ACREF/ENVCD OPERON REPRESSOR-RELATED"/>
    <property type="match status" value="1"/>
</dbReference>
<keyword evidence="1" id="KW-0678">Repressor</keyword>
<reference evidence="5" key="2">
    <citation type="submission" date="2020-09" db="EMBL/GenBank/DDBJ databases">
        <authorList>
            <person name="Sun Q."/>
            <person name="Zhou Y."/>
        </authorList>
    </citation>
    <scope>NUCLEOTIDE SEQUENCE</scope>
    <source>
        <strain evidence="5">CGMCC 1.12754</strain>
    </source>
</reference>
<dbReference type="InterPro" id="IPR050624">
    <property type="entry name" value="HTH-type_Tx_Regulator"/>
</dbReference>
<evidence type="ECO:0000313" key="5">
    <source>
        <dbReference type="EMBL" id="GGG72473.1"/>
    </source>
</evidence>
<evidence type="ECO:0000256" key="1">
    <source>
        <dbReference type="ARBA" id="ARBA00022491"/>
    </source>
</evidence>
<dbReference type="RefSeq" id="WP_188454871.1">
    <property type="nucleotide sequence ID" value="NZ_BMFR01000005.1"/>
</dbReference>
<gene>
    <name evidence="5" type="ORF">GCM10011398_16030</name>
</gene>
<dbReference type="PROSITE" id="PS50977">
    <property type="entry name" value="HTH_TETR_2"/>
    <property type="match status" value="1"/>
</dbReference>
<protein>
    <submittedName>
        <fullName evidence="5">TetR family transcriptional regulator</fullName>
    </submittedName>
</protein>
<dbReference type="InterPro" id="IPR039532">
    <property type="entry name" value="TetR_C_Firmicutes"/>
</dbReference>
<name>A0A917HAH7_9BACI</name>
<feature type="domain" description="HTH tetR-type" evidence="4">
    <location>
        <begin position="14"/>
        <end position="75"/>
    </location>
</feature>
<sequence>MSNNKEEKVDPRILRTKRMFKVALISLLQENENQSKLTVQKLADRAELNRATFYLHYHDIEELKEQMVDEVLDELNRKIHPLFRENQEIVTQPIVSFLEHIYENAVLFNVMIENKGFRKRLFEIITGIVSIRRETRKVKKHTSQVPIEIIASSTFGIVTWWIQKGMPYSPSYLAEQINRVYRNNINDLPK</sequence>
<dbReference type="AlphaFoldDB" id="A0A917HAH7"/>
<evidence type="ECO:0000256" key="3">
    <source>
        <dbReference type="PROSITE-ProRule" id="PRU00335"/>
    </source>
</evidence>
<keyword evidence="2 3" id="KW-0238">DNA-binding</keyword>
<evidence type="ECO:0000313" key="6">
    <source>
        <dbReference type="Proteomes" id="UP000622860"/>
    </source>
</evidence>
<dbReference type="Proteomes" id="UP000622860">
    <property type="component" value="Unassembled WGS sequence"/>
</dbReference>
<dbReference type="SUPFAM" id="SSF46689">
    <property type="entry name" value="Homeodomain-like"/>
    <property type="match status" value="1"/>
</dbReference>
<feature type="DNA-binding region" description="H-T-H motif" evidence="3">
    <location>
        <begin position="38"/>
        <end position="57"/>
    </location>
</feature>
<dbReference type="InterPro" id="IPR001647">
    <property type="entry name" value="HTH_TetR"/>
</dbReference>
<comment type="caution">
    <text evidence="5">The sequence shown here is derived from an EMBL/GenBank/DDBJ whole genome shotgun (WGS) entry which is preliminary data.</text>
</comment>
<dbReference type="Gene3D" id="1.10.357.10">
    <property type="entry name" value="Tetracycline Repressor, domain 2"/>
    <property type="match status" value="1"/>
</dbReference>
<accession>A0A917HAH7</accession>
<dbReference type="EMBL" id="BMFR01000005">
    <property type="protein sequence ID" value="GGG72473.1"/>
    <property type="molecule type" value="Genomic_DNA"/>
</dbReference>
<dbReference type="GO" id="GO:0003677">
    <property type="term" value="F:DNA binding"/>
    <property type="evidence" value="ECO:0007669"/>
    <property type="project" value="UniProtKB-UniRule"/>
</dbReference>